<dbReference type="FunFam" id="2.10.70.10:FF:000060">
    <property type="entry name" value="Complement inhibitory factor H"/>
    <property type="match status" value="1"/>
</dbReference>
<dbReference type="GO" id="GO:0005615">
    <property type="term" value="C:extracellular space"/>
    <property type="evidence" value="ECO:0007669"/>
    <property type="project" value="TreeGrafter"/>
</dbReference>
<feature type="domain" description="Sushi" evidence="9">
    <location>
        <begin position="797"/>
        <end position="855"/>
    </location>
</feature>
<evidence type="ECO:0000256" key="8">
    <source>
        <dbReference type="PROSITE-ProRule" id="PRU00302"/>
    </source>
</evidence>
<dbReference type="Proteomes" id="UP000799811">
    <property type="component" value="Unassembled WGS sequence"/>
</dbReference>
<feature type="domain" description="Sushi" evidence="9">
    <location>
        <begin position="557"/>
        <end position="617"/>
    </location>
</feature>
<evidence type="ECO:0000313" key="10">
    <source>
        <dbReference type="EMBL" id="KAF1629338.1"/>
    </source>
</evidence>
<keyword evidence="11" id="KW-1185">Reference proteome</keyword>
<feature type="disulfide bond" evidence="8">
    <location>
        <begin position="799"/>
        <end position="842"/>
    </location>
</feature>
<keyword evidence="5" id="KW-0677">Repeat</keyword>
<dbReference type="SMART" id="SM00032">
    <property type="entry name" value="CCP"/>
    <property type="match status" value="15"/>
</dbReference>
<evidence type="ECO:0000256" key="7">
    <source>
        <dbReference type="ARBA" id="ARBA00023180"/>
    </source>
</evidence>
<evidence type="ECO:0000259" key="9">
    <source>
        <dbReference type="PROSITE" id="PS50923"/>
    </source>
</evidence>
<dbReference type="InterPro" id="IPR035976">
    <property type="entry name" value="Sushi/SCR/CCP_sf"/>
</dbReference>
<dbReference type="CDD" id="cd00033">
    <property type="entry name" value="CCP"/>
    <property type="match status" value="11"/>
</dbReference>
<evidence type="ECO:0000256" key="3">
    <source>
        <dbReference type="ARBA" id="ARBA00022659"/>
    </source>
</evidence>
<keyword evidence="6 8" id="KW-1015">Disulfide bond</keyword>
<dbReference type="PANTHER" id="PTHR45785:SF7">
    <property type="entry name" value="COMPLEMENT FACTOR H"/>
    <property type="match status" value="1"/>
</dbReference>
<feature type="disulfide bond" evidence="8">
    <location>
        <begin position="679"/>
        <end position="722"/>
    </location>
</feature>
<dbReference type="Pfam" id="PF00084">
    <property type="entry name" value="Sushi"/>
    <property type="match status" value="12"/>
</dbReference>
<dbReference type="SUPFAM" id="SSF57535">
    <property type="entry name" value="Complement control module/SCR domain"/>
    <property type="match status" value="15"/>
</dbReference>
<comment type="caution">
    <text evidence="8">Lacks conserved residue(s) required for the propagation of feature annotation.</text>
</comment>
<evidence type="ECO:0000313" key="11">
    <source>
        <dbReference type="Proteomes" id="UP000799811"/>
    </source>
</evidence>
<keyword evidence="3 8" id="KW-0768">Sushi</keyword>
<sequence>EKPCDYPAIENGKLSDHMENYKNYYFPMRFGQQTYYYCSDGYSTPSGELWVLVVCSERGWSPEPKCLKNCRVGRVENGYFPRSRKNVYKEGERVKYVCNDGYHTEREDGEVTCTKDDWSPPPRCIRKKSCMNIPFDNGYFTLGKTTFHLQEKVTYNCKTGFVTPEGQETGVVQCQENGWTPPPKCIKSCKTLPLDILYHHANRTMFVPEDTIEYACLEGYQTANNTPTGTTRCGTNGEWSPTPQCLAIECEMPTLHNGDFSPKEGKYRNGDVVKFTCANNYVRVGPASTQCYYFGWFPSPPVCKVNPRGCGPPPEITNGSIAGGSVEQYRHGDRKQYECNVELKLVGSKEIECVDGQWSSPPSCIEDKMPCGSPSSIPNVILHQEDQMQFSHGDEVICGCKQGSGNSEGMKIKCLNGEWKPLPLCADPSAQCVLPMDVELVHGSHPSKAKKKTGFRGVVRYICKSADKSIKQATCVSGKWSPEIECTAEESTCPPPPQVPGAQQITVGRNYKNGSKIAFSCLKSFQLIGVNEITCIDGKWQSPPHCVERPCLPPQPVECADVPRLENQNLKIKKEGKTIYLAGARFKYVSRSGYMLDGPSEITCSLGKWTSSPTCLEMPCGSIPKVANAQTEGRNTETYEPGETIRYQCDAGFLIVGPPEIICREGNWSAPPFCEDVSCGAAPEIPNAYITSTRQERYLPGARVQYECESNFQMTGGNYVTCRNREWSQAPICRDATCEPPPEIAGGKVQGVKKSRYLPGESARYQCWQGFQMTGTSTVACQNGTWTELPKCKGKGGKCGPPPVIENGDLLSFAVQEYPQGTTLEYKCPSLYVLEGSQYITCTGGQWTSPPVCLAACTASEEDMAKNNIELKWIVRNKLYSRSGDVIEFRCKRGFLEDPASSPFRAQCMEGTLEYPRCKPGKDCTVDEELMDNNRIQLQSSSWLTTSTYRSGDYILFECKGWSQKVSHPEKFRAACLDGVIQYPTCARKCS</sequence>
<evidence type="ECO:0000256" key="2">
    <source>
        <dbReference type="ARBA" id="ARBA00022525"/>
    </source>
</evidence>
<feature type="domain" description="Sushi" evidence="9">
    <location>
        <begin position="68"/>
        <end position="126"/>
    </location>
</feature>
<feature type="non-terminal residue" evidence="10">
    <location>
        <position position="1"/>
    </location>
</feature>
<keyword evidence="4" id="KW-0732">Signal</keyword>
<feature type="domain" description="Sushi" evidence="9">
    <location>
        <begin position="187"/>
        <end position="247"/>
    </location>
</feature>
<dbReference type="GO" id="GO:0006956">
    <property type="term" value="P:complement activation"/>
    <property type="evidence" value="ECO:0007669"/>
    <property type="project" value="TreeGrafter"/>
</dbReference>
<reference evidence="10 11" key="1">
    <citation type="journal article" date="2019" name="Gigascience">
        <title>High-coverage genomes to elucidate the evolution of penguins.</title>
        <authorList>
            <person name="Pan H."/>
            <person name="Cole T.L."/>
            <person name="Bi X."/>
            <person name="Fang M."/>
            <person name="Zhou C."/>
            <person name="Yang Z."/>
            <person name="Ksepka D.T."/>
            <person name="Hart T."/>
            <person name="Bouzat J.L."/>
            <person name="Argilla L.S."/>
            <person name="Bertelsen M.F."/>
            <person name="Boersma P.D."/>
            <person name="Bost C.A."/>
            <person name="Cherel Y."/>
            <person name="Dann P."/>
            <person name="Fiddaman S.R."/>
            <person name="Howard P."/>
            <person name="Labuschagne K."/>
            <person name="Mattern T."/>
            <person name="Miller G."/>
            <person name="Parker P."/>
            <person name="Phillips R.A."/>
            <person name="Quillfeldt P."/>
            <person name="Ryan P.G."/>
            <person name="Taylor H."/>
            <person name="Thompson D.R."/>
            <person name="Young M.J."/>
            <person name="Ellegaard M.R."/>
            <person name="Gilbert M.T.P."/>
            <person name="Sinding M.S."/>
            <person name="Pacheco G."/>
            <person name="Shepherd L.D."/>
            <person name="Tennyson A.J.D."/>
            <person name="Grosser S."/>
            <person name="Kay E."/>
            <person name="Nupen L.J."/>
            <person name="Ellenberg U."/>
            <person name="Houston D.M."/>
            <person name="Reeve A.H."/>
            <person name="Johnson K."/>
            <person name="Masello J.F."/>
            <person name="Stracke T."/>
            <person name="McKinlay B."/>
            <person name="Borboroglu P.G."/>
            <person name="Zhang D.X."/>
            <person name="Zhang G."/>
        </authorList>
    </citation>
    <scope>NUCLEOTIDE SEQUENCE [LARGE SCALE GENOMIC DNA]</scope>
    <source>
        <strain evidence="10">GS 12</strain>
    </source>
</reference>
<feature type="disulfide bond" evidence="8">
    <location>
        <begin position="738"/>
        <end position="781"/>
    </location>
</feature>
<dbReference type="AlphaFoldDB" id="A0A8K0BG67"/>
<dbReference type="Gene3D" id="2.10.70.10">
    <property type="entry name" value="Complement Module, domain 1"/>
    <property type="match status" value="16"/>
</dbReference>
<evidence type="ECO:0000256" key="5">
    <source>
        <dbReference type="ARBA" id="ARBA00022737"/>
    </source>
</evidence>
<accession>A0A8K0BG67</accession>
<comment type="subcellular location">
    <subcellularLocation>
        <location evidence="1">Secreted</location>
    </subcellularLocation>
</comment>
<feature type="domain" description="Sushi" evidence="9">
    <location>
        <begin position="248"/>
        <end position="305"/>
    </location>
</feature>
<dbReference type="PANTHER" id="PTHR45785">
    <property type="entry name" value="COMPLEMENT FACTOR H-RELATED"/>
    <property type="match status" value="1"/>
</dbReference>
<feature type="domain" description="Sushi" evidence="9">
    <location>
        <begin position="369"/>
        <end position="427"/>
    </location>
</feature>
<dbReference type="InterPro" id="IPR051503">
    <property type="entry name" value="ComplSys_Reg/VirEntry_Med"/>
</dbReference>
<feature type="domain" description="Sushi" evidence="9">
    <location>
        <begin position="677"/>
        <end position="735"/>
    </location>
</feature>
<feature type="non-terminal residue" evidence="10">
    <location>
        <position position="991"/>
    </location>
</feature>
<feature type="disulfide bond" evidence="8">
    <location>
        <begin position="371"/>
        <end position="414"/>
    </location>
</feature>
<dbReference type="PROSITE" id="PS50923">
    <property type="entry name" value="SUSHI"/>
    <property type="match status" value="11"/>
</dbReference>
<keyword evidence="7" id="KW-0325">Glycoprotein</keyword>
<feature type="domain" description="Sushi" evidence="9">
    <location>
        <begin position="736"/>
        <end position="794"/>
    </location>
</feature>
<dbReference type="EMBL" id="VULK01001471">
    <property type="protein sequence ID" value="KAF1629338.1"/>
    <property type="molecule type" value="Genomic_DNA"/>
</dbReference>
<feature type="disulfide bond" evidence="8">
    <location>
        <begin position="620"/>
        <end position="663"/>
    </location>
</feature>
<dbReference type="InterPro" id="IPR000436">
    <property type="entry name" value="Sushi_SCR_CCP_dom"/>
</dbReference>
<feature type="domain" description="Sushi" evidence="9">
    <location>
        <begin position="308"/>
        <end position="366"/>
    </location>
</feature>
<dbReference type="GO" id="GO:0001851">
    <property type="term" value="F:complement component C3b binding"/>
    <property type="evidence" value="ECO:0007669"/>
    <property type="project" value="TreeGrafter"/>
</dbReference>
<comment type="caution">
    <text evidence="10">The sequence shown here is derived from an EMBL/GenBank/DDBJ whole genome shotgun (WGS) entry which is preliminary data.</text>
</comment>
<name>A0A8K0BG67_9AVES</name>
<keyword evidence="2" id="KW-0964">Secreted</keyword>
<organism evidence="10 11">
    <name type="scientific">Eudyptes filholi</name>
    <name type="common">Southern rockhopper penguin</name>
    <dbReference type="NCBI Taxonomy" id="1419345"/>
    <lineage>
        <taxon>Eukaryota</taxon>
        <taxon>Metazoa</taxon>
        <taxon>Chordata</taxon>
        <taxon>Craniata</taxon>
        <taxon>Vertebrata</taxon>
        <taxon>Euteleostomi</taxon>
        <taxon>Archelosauria</taxon>
        <taxon>Archosauria</taxon>
        <taxon>Dinosauria</taxon>
        <taxon>Saurischia</taxon>
        <taxon>Theropoda</taxon>
        <taxon>Coelurosauria</taxon>
        <taxon>Aves</taxon>
        <taxon>Neognathae</taxon>
        <taxon>Neoaves</taxon>
        <taxon>Aequornithes</taxon>
        <taxon>Sphenisciformes</taxon>
        <taxon>Spheniscidae</taxon>
        <taxon>Eudyptes</taxon>
    </lineage>
</organism>
<protein>
    <submittedName>
        <fullName evidence="10">Complement factor H</fullName>
    </submittedName>
</protein>
<proteinExistence type="predicted"/>
<dbReference type="FunFam" id="2.10.70.10:FF:000026">
    <property type="entry name" value="Complement inhibitory factor H"/>
    <property type="match status" value="1"/>
</dbReference>
<gene>
    <name evidence="10" type="primary">CFH</name>
    <name evidence="10" type="ORF">FQV13_0011714</name>
</gene>
<feature type="disulfide bond" evidence="8">
    <location>
        <begin position="310"/>
        <end position="353"/>
    </location>
</feature>
<evidence type="ECO:0000256" key="1">
    <source>
        <dbReference type="ARBA" id="ARBA00004613"/>
    </source>
</evidence>
<evidence type="ECO:0000256" key="6">
    <source>
        <dbReference type="ARBA" id="ARBA00023157"/>
    </source>
</evidence>
<feature type="domain" description="Sushi" evidence="9">
    <location>
        <begin position="491"/>
        <end position="548"/>
    </location>
</feature>
<feature type="disulfide bond" evidence="8">
    <location>
        <begin position="70"/>
        <end position="113"/>
    </location>
</feature>
<feature type="domain" description="Sushi" evidence="9">
    <location>
        <begin position="618"/>
        <end position="676"/>
    </location>
</feature>
<evidence type="ECO:0000256" key="4">
    <source>
        <dbReference type="ARBA" id="ARBA00022729"/>
    </source>
</evidence>
<dbReference type="FunFam" id="2.10.70.10:FF:000054">
    <property type="entry name" value="Complement inhibitory factor H"/>
    <property type="match status" value="1"/>
</dbReference>